<dbReference type="Gene3D" id="1.25.40.20">
    <property type="entry name" value="Ankyrin repeat-containing domain"/>
    <property type="match status" value="1"/>
</dbReference>
<comment type="caution">
    <text evidence="2">The sequence shown here is derived from an EMBL/GenBank/DDBJ whole genome shotgun (WGS) entry which is preliminary data.</text>
</comment>
<feature type="non-terminal residue" evidence="2">
    <location>
        <position position="218"/>
    </location>
</feature>
<feature type="region of interest" description="Disordered" evidence="1">
    <location>
        <begin position="30"/>
        <end position="61"/>
    </location>
</feature>
<evidence type="ECO:0000313" key="2">
    <source>
        <dbReference type="EMBL" id="CAK9118583.1"/>
    </source>
</evidence>
<dbReference type="EMBL" id="CAXAMN010029047">
    <property type="protein sequence ID" value="CAK9118583.1"/>
    <property type="molecule type" value="Genomic_DNA"/>
</dbReference>
<gene>
    <name evidence="2" type="ORF">CCMP2556_LOCUS55635</name>
</gene>
<evidence type="ECO:0000313" key="3">
    <source>
        <dbReference type="Proteomes" id="UP001642484"/>
    </source>
</evidence>
<accession>A0ABP0T1M2</accession>
<dbReference type="Proteomes" id="UP001642484">
    <property type="component" value="Unassembled WGS sequence"/>
</dbReference>
<sequence length="218" mass="24528">MLPMLCVEADIAALPLGVIPEVVSESSEDSAACENTKVEEPKNPVQKQFKSEDSKGSNNSKMDKIVTKHHKRLATERKAIGLFLHQNGFKIDVNCQKSSMYGFVYTYPLIEAVKQQNAVMASLLLKFGADPTLKDSYGWTAYRRAVKMKSCELLRVFERKQCSDEDLKIRMAKRGKSVCDRFPPPKGFETFFAALEGDPLAHKRPQVAKQTGCLFFRT</sequence>
<feature type="compositionally biased region" description="Basic and acidic residues" evidence="1">
    <location>
        <begin position="49"/>
        <end position="61"/>
    </location>
</feature>
<dbReference type="InterPro" id="IPR036770">
    <property type="entry name" value="Ankyrin_rpt-contain_sf"/>
</dbReference>
<dbReference type="SUPFAM" id="SSF48403">
    <property type="entry name" value="Ankyrin repeat"/>
    <property type="match status" value="1"/>
</dbReference>
<protein>
    <submittedName>
        <fullName evidence="2">Uncharacterized protein</fullName>
    </submittedName>
</protein>
<name>A0ABP0T1M2_9DINO</name>
<dbReference type="InterPro" id="IPR002110">
    <property type="entry name" value="Ankyrin_rpt"/>
</dbReference>
<organism evidence="2 3">
    <name type="scientific">Durusdinium trenchii</name>
    <dbReference type="NCBI Taxonomy" id="1381693"/>
    <lineage>
        <taxon>Eukaryota</taxon>
        <taxon>Sar</taxon>
        <taxon>Alveolata</taxon>
        <taxon>Dinophyceae</taxon>
        <taxon>Suessiales</taxon>
        <taxon>Symbiodiniaceae</taxon>
        <taxon>Durusdinium</taxon>
    </lineage>
</organism>
<dbReference type="Pfam" id="PF13857">
    <property type="entry name" value="Ank_5"/>
    <property type="match status" value="1"/>
</dbReference>
<evidence type="ECO:0000256" key="1">
    <source>
        <dbReference type="SAM" id="MobiDB-lite"/>
    </source>
</evidence>
<proteinExistence type="predicted"/>
<reference evidence="2 3" key="1">
    <citation type="submission" date="2024-02" db="EMBL/GenBank/DDBJ databases">
        <authorList>
            <person name="Chen Y."/>
            <person name="Shah S."/>
            <person name="Dougan E. K."/>
            <person name="Thang M."/>
            <person name="Chan C."/>
        </authorList>
    </citation>
    <scope>NUCLEOTIDE SEQUENCE [LARGE SCALE GENOMIC DNA]</scope>
</reference>
<keyword evidence="3" id="KW-1185">Reference proteome</keyword>